<feature type="binding site" evidence="11">
    <location>
        <position position="33"/>
    </location>
    <ligand>
        <name>substrate</name>
    </ligand>
</feature>
<evidence type="ECO:0000256" key="7">
    <source>
        <dbReference type="ARBA" id="ARBA00022777"/>
    </source>
</evidence>
<comment type="subunit">
    <text evidence="11">Monomer.</text>
</comment>
<name>A0A926EPT7_9FIRM</name>
<comment type="subcellular location">
    <subcellularLocation>
        <location evidence="11">Cytoplasm</location>
    </subcellularLocation>
</comment>
<keyword evidence="4 11" id="KW-0028">Amino-acid biosynthesis</keyword>
<dbReference type="GO" id="GO:0009073">
    <property type="term" value="P:aromatic amino acid family biosynthetic process"/>
    <property type="evidence" value="ECO:0007669"/>
    <property type="project" value="UniProtKB-KW"/>
</dbReference>
<dbReference type="PANTHER" id="PTHR21087">
    <property type="entry name" value="SHIKIMATE KINASE"/>
    <property type="match status" value="1"/>
</dbReference>
<dbReference type="PRINTS" id="PR01100">
    <property type="entry name" value="SHIKIMTKNASE"/>
</dbReference>
<dbReference type="InterPro" id="IPR027417">
    <property type="entry name" value="P-loop_NTPase"/>
</dbReference>
<evidence type="ECO:0000313" key="13">
    <source>
        <dbReference type="Proteomes" id="UP000623678"/>
    </source>
</evidence>
<dbReference type="RefSeq" id="WP_262395632.1">
    <property type="nucleotide sequence ID" value="NZ_JACRTD010000007.1"/>
</dbReference>
<dbReference type="Gene3D" id="3.40.50.300">
    <property type="entry name" value="P-loop containing nucleotide triphosphate hydrolases"/>
    <property type="match status" value="1"/>
</dbReference>
<feature type="binding site" evidence="11">
    <location>
        <position position="79"/>
    </location>
    <ligand>
        <name>substrate</name>
    </ligand>
</feature>
<comment type="caution">
    <text evidence="12">The sequence shown here is derived from an EMBL/GenBank/DDBJ whole genome shotgun (WGS) entry which is preliminary data.</text>
</comment>
<dbReference type="GO" id="GO:0005524">
    <property type="term" value="F:ATP binding"/>
    <property type="evidence" value="ECO:0007669"/>
    <property type="project" value="UniProtKB-UniRule"/>
</dbReference>
<feature type="binding site" evidence="11">
    <location>
        <position position="57"/>
    </location>
    <ligand>
        <name>substrate</name>
    </ligand>
</feature>
<keyword evidence="11" id="KW-0963">Cytoplasm</keyword>
<evidence type="ECO:0000256" key="9">
    <source>
        <dbReference type="ARBA" id="ARBA00023141"/>
    </source>
</evidence>
<evidence type="ECO:0000256" key="4">
    <source>
        <dbReference type="ARBA" id="ARBA00022605"/>
    </source>
</evidence>
<feature type="binding site" evidence="11">
    <location>
        <begin position="11"/>
        <end position="16"/>
    </location>
    <ligand>
        <name>ATP</name>
        <dbReference type="ChEBI" id="CHEBI:30616"/>
    </ligand>
</feature>
<dbReference type="CDD" id="cd00464">
    <property type="entry name" value="SK"/>
    <property type="match status" value="1"/>
</dbReference>
<evidence type="ECO:0000256" key="8">
    <source>
        <dbReference type="ARBA" id="ARBA00022840"/>
    </source>
</evidence>
<keyword evidence="11" id="KW-0460">Magnesium</keyword>
<evidence type="ECO:0000256" key="10">
    <source>
        <dbReference type="ARBA" id="ARBA00048567"/>
    </source>
</evidence>
<dbReference type="EMBL" id="JACRTD010000007">
    <property type="protein sequence ID" value="MBC8585923.1"/>
    <property type="molecule type" value="Genomic_DNA"/>
</dbReference>
<keyword evidence="8 11" id="KW-0067">ATP-binding</keyword>
<organism evidence="12 13">
    <name type="scientific">Youxingia wuxianensis</name>
    <dbReference type="NCBI Taxonomy" id="2763678"/>
    <lineage>
        <taxon>Bacteria</taxon>
        <taxon>Bacillati</taxon>
        <taxon>Bacillota</taxon>
        <taxon>Clostridia</taxon>
        <taxon>Eubacteriales</taxon>
        <taxon>Oscillospiraceae</taxon>
        <taxon>Youxingia</taxon>
    </lineage>
</organism>
<evidence type="ECO:0000256" key="1">
    <source>
        <dbReference type="ARBA" id="ARBA00004842"/>
    </source>
</evidence>
<dbReference type="PANTHER" id="PTHR21087:SF16">
    <property type="entry name" value="SHIKIMATE KINASE 1, CHLOROPLASTIC"/>
    <property type="match status" value="1"/>
</dbReference>
<keyword evidence="11" id="KW-0479">Metal-binding</keyword>
<dbReference type="AlphaFoldDB" id="A0A926EPT7"/>
<feature type="binding site" evidence="11">
    <location>
        <position position="134"/>
    </location>
    <ligand>
        <name>substrate</name>
    </ligand>
</feature>
<comment type="function">
    <text evidence="11">Catalyzes the specific phosphorylation of the 3-hydroxyl group of shikimic acid using ATP as a cosubstrate.</text>
</comment>
<evidence type="ECO:0000256" key="5">
    <source>
        <dbReference type="ARBA" id="ARBA00022679"/>
    </source>
</evidence>
<comment type="cofactor">
    <cofactor evidence="11">
        <name>Mg(2+)</name>
        <dbReference type="ChEBI" id="CHEBI:18420"/>
    </cofactor>
    <text evidence="11">Binds 1 Mg(2+) ion per subunit.</text>
</comment>
<evidence type="ECO:0000256" key="11">
    <source>
        <dbReference type="HAMAP-Rule" id="MF_00109"/>
    </source>
</evidence>
<evidence type="ECO:0000313" key="12">
    <source>
        <dbReference type="EMBL" id="MBC8585923.1"/>
    </source>
</evidence>
<dbReference type="GO" id="GO:0005829">
    <property type="term" value="C:cytosol"/>
    <property type="evidence" value="ECO:0007669"/>
    <property type="project" value="TreeGrafter"/>
</dbReference>
<feature type="binding site" evidence="11">
    <location>
        <position position="15"/>
    </location>
    <ligand>
        <name>Mg(2+)</name>
        <dbReference type="ChEBI" id="CHEBI:18420"/>
    </ligand>
</feature>
<dbReference type="GO" id="GO:0008652">
    <property type="term" value="P:amino acid biosynthetic process"/>
    <property type="evidence" value="ECO:0007669"/>
    <property type="project" value="UniProtKB-KW"/>
</dbReference>
<keyword evidence="5 11" id="KW-0808">Transferase</keyword>
<gene>
    <name evidence="11" type="primary">aroK</name>
    <name evidence="12" type="ORF">H8705_10035</name>
</gene>
<keyword evidence="9 11" id="KW-0057">Aromatic amino acid biosynthesis</keyword>
<dbReference type="GO" id="GO:0009423">
    <property type="term" value="P:chorismate biosynthetic process"/>
    <property type="evidence" value="ECO:0007669"/>
    <property type="project" value="UniProtKB-UniRule"/>
</dbReference>
<dbReference type="PROSITE" id="PS01128">
    <property type="entry name" value="SHIKIMATE_KINASE"/>
    <property type="match status" value="1"/>
</dbReference>
<protein>
    <recommendedName>
        <fullName evidence="3 11">Shikimate kinase</fullName>
        <shortName evidence="11">SK</shortName>
        <ecNumber evidence="3 11">2.7.1.71</ecNumber>
    </recommendedName>
</protein>
<dbReference type="InterPro" id="IPR031322">
    <property type="entry name" value="Shikimate/glucono_kinase"/>
</dbReference>
<comment type="similarity">
    <text evidence="2 11">Belongs to the shikimate kinase family.</text>
</comment>
<dbReference type="Proteomes" id="UP000623678">
    <property type="component" value="Unassembled WGS sequence"/>
</dbReference>
<evidence type="ECO:0000256" key="2">
    <source>
        <dbReference type="ARBA" id="ARBA00006997"/>
    </source>
</evidence>
<keyword evidence="13" id="KW-1185">Reference proteome</keyword>
<feature type="binding site" evidence="11">
    <location>
        <position position="150"/>
    </location>
    <ligand>
        <name>ATP</name>
        <dbReference type="ChEBI" id="CHEBI:30616"/>
    </ligand>
</feature>
<dbReference type="EC" id="2.7.1.71" evidence="3 11"/>
<accession>A0A926EPT7</accession>
<keyword evidence="6 11" id="KW-0547">Nucleotide-binding</keyword>
<dbReference type="SUPFAM" id="SSF52540">
    <property type="entry name" value="P-loop containing nucleoside triphosphate hydrolases"/>
    <property type="match status" value="1"/>
</dbReference>
<dbReference type="GO" id="GO:0004765">
    <property type="term" value="F:shikimate kinase activity"/>
    <property type="evidence" value="ECO:0007669"/>
    <property type="project" value="UniProtKB-UniRule"/>
</dbReference>
<comment type="catalytic activity">
    <reaction evidence="10 11">
        <text>shikimate + ATP = 3-phosphoshikimate + ADP + H(+)</text>
        <dbReference type="Rhea" id="RHEA:13121"/>
        <dbReference type="ChEBI" id="CHEBI:15378"/>
        <dbReference type="ChEBI" id="CHEBI:30616"/>
        <dbReference type="ChEBI" id="CHEBI:36208"/>
        <dbReference type="ChEBI" id="CHEBI:145989"/>
        <dbReference type="ChEBI" id="CHEBI:456216"/>
        <dbReference type="EC" id="2.7.1.71"/>
    </reaction>
</comment>
<evidence type="ECO:0000256" key="6">
    <source>
        <dbReference type="ARBA" id="ARBA00022741"/>
    </source>
</evidence>
<evidence type="ECO:0000256" key="3">
    <source>
        <dbReference type="ARBA" id="ARBA00012154"/>
    </source>
</evidence>
<dbReference type="Pfam" id="PF01202">
    <property type="entry name" value="SKI"/>
    <property type="match status" value="1"/>
</dbReference>
<sequence>MKNIILCGFMGCGKTTIGKLLAKQLSMEFIDLDQQIEQKQQMSIPEIFSQWGEERFRQLEHEAVAELSRRIRCIVSTGGGALTFSRNLAVLSPQDLVVFIDASFPVCYERIKDSSRPVVRRSTPRQLEEVFAVRRPLYQKAAGLWVSGDRPAQEIADEIAREYKK</sequence>
<reference evidence="12" key="1">
    <citation type="submission" date="2020-08" db="EMBL/GenBank/DDBJ databases">
        <title>Genome public.</title>
        <authorList>
            <person name="Liu C."/>
            <person name="Sun Q."/>
        </authorList>
    </citation>
    <scope>NUCLEOTIDE SEQUENCE</scope>
    <source>
        <strain evidence="12">NSJ-64</strain>
    </source>
</reference>
<dbReference type="InterPro" id="IPR000623">
    <property type="entry name" value="Shikimate_kinase/TSH1"/>
</dbReference>
<dbReference type="GO" id="GO:0000287">
    <property type="term" value="F:magnesium ion binding"/>
    <property type="evidence" value="ECO:0007669"/>
    <property type="project" value="UniProtKB-UniRule"/>
</dbReference>
<feature type="binding site" evidence="11">
    <location>
        <position position="116"/>
    </location>
    <ligand>
        <name>ATP</name>
        <dbReference type="ChEBI" id="CHEBI:30616"/>
    </ligand>
</feature>
<comment type="pathway">
    <text evidence="1 11">Metabolic intermediate biosynthesis; chorismate biosynthesis; chorismate from D-erythrose 4-phosphate and phosphoenolpyruvate: step 5/7.</text>
</comment>
<proteinExistence type="inferred from homology"/>
<dbReference type="HAMAP" id="MF_00109">
    <property type="entry name" value="Shikimate_kinase"/>
    <property type="match status" value="1"/>
</dbReference>
<keyword evidence="7 11" id="KW-0418">Kinase</keyword>
<dbReference type="InterPro" id="IPR023000">
    <property type="entry name" value="Shikimate_kinase_CS"/>
</dbReference>